<evidence type="ECO:0000313" key="3">
    <source>
        <dbReference type="Proteomes" id="UP000247454"/>
    </source>
</evidence>
<evidence type="ECO:0000256" key="1">
    <source>
        <dbReference type="SAM" id="MobiDB-lite"/>
    </source>
</evidence>
<dbReference type="EMBL" id="QJTF01000006">
    <property type="protein sequence ID" value="PYE88756.1"/>
    <property type="molecule type" value="Genomic_DNA"/>
</dbReference>
<proteinExistence type="predicted"/>
<reference evidence="2 3" key="1">
    <citation type="submission" date="2018-06" db="EMBL/GenBank/DDBJ databases">
        <title>Genomic Encyclopedia of Type Strains, Phase III (KMG-III): the genomes of soil and plant-associated and newly described type strains.</title>
        <authorList>
            <person name="Whitman W."/>
        </authorList>
    </citation>
    <scope>NUCLEOTIDE SEQUENCE [LARGE SCALE GENOMIC DNA]</scope>
    <source>
        <strain evidence="2 3">ORS 1419</strain>
    </source>
</reference>
<feature type="region of interest" description="Disordered" evidence="1">
    <location>
        <begin position="31"/>
        <end position="57"/>
    </location>
</feature>
<comment type="caution">
    <text evidence="2">The sequence shown here is derived from an EMBL/GenBank/DDBJ whole genome shotgun (WGS) entry which is preliminary data.</text>
</comment>
<dbReference type="Proteomes" id="UP000247454">
    <property type="component" value="Unassembled WGS sequence"/>
</dbReference>
<accession>A0A318TIB5</accession>
<keyword evidence="3" id="KW-1185">Reference proteome</keyword>
<evidence type="ECO:0000313" key="2">
    <source>
        <dbReference type="EMBL" id="PYE88756.1"/>
    </source>
</evidence>
<sequence>MNSPAIYRLRRLLLERWIDEAIALLDQIDGDTDLEDGDEDYEDGREYPARMMGGHGL</sequence>
<feature type="compositionally biased region" description="Acidic residues" evidence="1">
    <location>
        <begin position="31"/>
        <end position="43"/>
    </location>
</feature>
<organism evidence="2 3">
    <name type="scientific">Phyllobacterium leguminum</name>
    <dbReference type="NCBI Taxonomy" id="314237"/>
    <lineage>
        <taxon>Bacteria</taxon>
        <taxon>Pseudomonadati</taxon>
        <taxon>Pseudomonadota</taxon>
        <taxon>Alphaproteobacteria</taxon>
        <taxon>Hyphomicrobiales</taxon>
        <taxon>Phyllobacteriaceae</taxon>
        <taxon>Phyllobacterium</taxon>
    </lineage>
</organism>
<protein>
    <submittedName>
        <fullName evidence="2">Uncharacterized protein</fullName>
    </submittedName>
</protein>
<dbReference type="AlphaFoldDB" id="A0A318TIB5"/>
<name>A0A318TIB5_9HYPH</name>
<dbReference type="RefSeq" id="WP_181418368.1">
    <property type="nucleotide sequence ID" value="NZ_QJTF01000006.1"/>
</dbReference>
<gene>
    <name evidence="2" type="ORF">C7477_106129</name>
</gene>